<sequence length="165" mass="18451">MKCRINGIACQGDWLAQNGDCDEGPDKGCLYEELSILSKQLAEYRDAEKFVADPPHDQECCGCAGILRKQLTEAEREVERLRGALGMDSPWSVISCIDTLIDAVDILLFDCNYDGHGYETIGHAKTAARKHMKELSKVLAEQALKPKELFGEYAYLNQIPKEKPE</sequence>
<name>A0A0F9QSB1_9ZZZZ</name>
<accession>A0A0F9QSB1</accession>
<organism evidence="1">
    <name type="scientific">marine sediment metagenome</name>
    <dbReference type="NCBI Taxonomy" id="412755"/>
    <lineage>
        <taxon>unclassified sequences</taxon>
        <taxon>metagenomes</taxon>
        <taxon>ecological metagenomes</taxon>
    </lineage>
</organism>
<dbReference type="EMBL" id="LAZR01004488">
    <property type="protein sequence ID" value="KKN08143.1"/>
    <property type="molecule type" value="Genomic_DNA"/>
</dbReference>
<evidence type="ECO:0000313" key="1">
    <source>
        <dbReference type="EMBL" id="KKN08143.1"/>
    </source>
</evidence>
<gene>
    <name evidence="1" type="ORF">LCGC14_1059550</name>
</gene>
<comment type="caution">
    <text evidence="1">The sequence shown here is derived from an EMBL/GenBank/DDBJ whole genome shotgun (WGS) entry which is preliminary data.</text>
</comment>
<proteinExistence type="predicted"/>
<protein>
    <submittedName>
        <fullName evidence="1">Uncharacterized protein</fullName>
    </submittedName>
</protein>
<reference evidence="1" key="1">
    <citation type="journal article" date="2015" name="Nature">
        <title>Complex archaea that bridge the gap between prokaryotes and eukaryotes.</title>
        <authorList>
            <person name="Spang A."/>
            <person name="Saw J.H."/>
            <person name="Jorgensen S.L."/>
            <person name="Zaremba-Niedzwiedzka K."/>
            <person name="Martijn J."/>
            <person name="Lind A.E."/>
            <person name="van Eijk R."/>
            <person name="Schleper C."/>
            <person name="Guy L."/>
            <person name="Ettema T.J."/>
        </authorList>
    </citation>
    <scope>NUCLEOTIDE SEQUENCE</scope>
</reference>
<dbReference type="AlphaFoldDB" id="A0A0F9QSB1"/>